<gene>
    <name evidence="6" type="ORF">ASN18_2704</name>
</gene>
<dbReference type="InterPro" id="IPR015854">
    <property type="entry name" value="ABC_transpr_LolD-like"/>
</dbReference>
<dbReference type="Proteomes" id="UP000060487">
    <property type="component" value="Unassembled WGS sequence"/>
</dbReference>
<evidence type="ECO:0000256" key="3">
    <source>
        <dbReference type="ARBA" id="ARBA00022741"/>
    </source>
</evidence>
<dbReference type="GO" id="GO:0005524">
    <property type="term" value="F:ATP binding"/>
    <property type="evidence" value="ECO:0007669"/>
    <property type="project" value="UniProtKB-KW"/>
</dbReference>
<reference evidence="6 7" key="1">
    <citation type="submission" date="2015-11" db="EMBL/GenBank/DDBJ databases">
        <authorList>
            <person name="Lin W."/>
        </authorList>
    </citation>
    <scope>NUCLEOTIDE SEQUENCE [LARGE SCALE GENOMIC DNA]</scope>
    <source>
        <strain evidence="6 7">HCH-1</strain>
    </source>
</reference>
<dbReference type="RefSeq" id="WP_085053325.1">
    <property type="nucleotide sequence ID" value="NZ_LNQR01000103.1"/>
</dbReference>
<evidence type="ECO:0000256" key="4">
    <source>
        <dbReference type="ARBA" id="ARBA00022840"/>
    </source>
</evidence>
<dbReference type="PANTHER" id="PTHR24220">
    <property type="entry name" value="IMPORT ATP-BINDING PROTEIN"/>
    <property type="match status" value="1"/>
</dbReference>
<feature type="domain" description="ABC transporter" evidence="5">
    <location>
        <begin position="2"/>
        <end position="221"/>
    </location>
</feature>
<keyword evidence="6" id="KW-0378">Hydrolase</keyword>
<protein>
    <submittedName>
        <fullName evidence="6">ABC transporter ATP-binding protein</fullName>
        <ecNumber evidence="6">3.6.3.-</ecNumber>
    </submittedName>
</protein>
<dbReference type="Gene3D" id="3.40.50.300">
    <property type="entry name" value="P-loop containing nucleotide triphosphate hydrolases"/>
    <property type="match status" value="1"/>
</dbReference>
<dbReference type="SMART" id="SM00382">
    <property type="entry name" value="AAA"/>
    <property type="match status" value="1"/>
</dbReference>
<sequence length="221" mass="23954">MIAITNLRKSFPTEAGPLAVLNGVDMTIEKGKIISIMGASGAGKSTLLHVTGTLDRPTEGEVSYTGKNVFELDDKALAAFRNKTIGFVFQFHNLLPEFTALENTIMPGLIAGLNTDELRERGRTILGELGLKDRLLHRPGELSGGEQQRVAVARALILDPLVVLADEPTGNLDTKTGEMLIDLLLDINHRKGTTFVIVTHNEAFAKKTDITYVMADGTLKT</sequence>
<evidence type="ECO:0000313" key="6">
    <source>
        <dbReference type="EMBL" id="KWT79607.1"/>
    </source>
</evidence>
<evidence type="ECO:0000313" key="7">
    <source>
        <dbReference type="Proteomes" id="UP000060487"/>
    </source>
</evidence>
<dbReference type="EMBL" id="LNQR01000103">
    <property type="protein sequence ID" value="KWT79607.1"/>
    <property type="molecule type" value="Genomic_DNA"/>
</dbReference>
<name>A0ABR5SEA4_9BACT</name>
<proteinExistence type="inferred from homology"/>
<keyword evidence="7" id="KW-1185">Reference proteome</keyword>
<dbReference type="InterPro" id="IPR017871">
    <property type="entry name" value="ABC_transporter-like_CS"/>
</dbReference>
<dbReference type="GO" id="GO:0016787">
    <property type="term" value="F:hydrolase activity"/>
    <property type="evidence" value="ECO:0007669"/>
    <property type="project" value="UniProtKB-KW"/>
</dbReference>
<dbReference type="InterPro" id="IPR027417">
    <property type="entry name" value="P-loop_NTPase"/>
</dbReference>
<dbReference type="PROSITE" id="PS00211">
    <property type="entry name" value="ABC_TRANSPORTER_1"/>
    <property type="match status" value="1"/>
</dbReference>
<dbReference type="PANTHER" id="PTHR24220:SF689">
    <property type="entry name" value="LIPOPROTEIN-RELEASING SYSTEM ATP-BINDING PROTEIN LOLD"/>
    <property type="match status" value="1"/>
</dbReference>
<dbReference type="InterPro" id="IPR003593">
    <property type="entry name" value="AAA+_ATPase"/>
</dbReference>
<evidence type="ECO:0000256" key="2">
    <source>
        <dbReference type="ARBA" id="ARBA00022448"/>
    </source>
</evidence>
<dbReference type="Pfam" id="PF00005">
    <property type="entry name" value="ABC_tran"/>
    <property type="match status" value="1"/>
</dbReference>
<evidence type="ECO:0000259" key="5">
    <source>
        <dbReference type="PROSITE" id="PS50893"/>
    </source>
</evidence>
<keyword evidence="2" id="KW-0813">Transport</keyword>
<dbReference type="SUPFAM" id="SSF52540">
    <property type="entry name" value="P-loop containing nucleoside triphosphate hydrolases"/>
    <property type="match status" value="1"/>
</dbReference>
<keyword evidence="4 6" id="KW-0067">ATP-binding</keyword>
<dbReference type="EC" id="3.6.3.-" evidence="6"/>
<dbReference type="CDD" id="cd03255">
    <property type="entry name" value="ABC_MJ0796_LolCDE_FtsE"/>
    <property type="match status" value="1"/>
</dbReference>
<dbReference type="PROSITE" id="PS50893">
    <property type="entry name" value="ABC_TRANSPORTER_2"/>
    <property type="match status" value="1"/>
</dbReference>
<evidence type="ECO:0000256" key="1">
    <source>
        <dbReference type="ARBA" id="ARBA00005417"/>
    </source>
</evidence>
<dbReference type="InterPro" id="IPR003439">
    <property type="entry name" value="ABC_transporter-like_ATP-bd"/>
</dbReference>
<keyword evidence="3" id="KW-0547">Nucleotide-binding</keyword>
<organism evidence="6 7">
    <name type="scientific">Candidatus Magnetominusculus xianensis</name>
    <dbReference type="NCBI Taxonomy" id="1748249"/>
    <lineage>
        <taxon>Bacteria</taxon>
        <taxon>Pseudomonadati</taxon>
        <taxon>Nitrospirota</taxon>
        <taxon>Nitrospiria</taxon>
        <taxon>Nitrospirales</taxon>
        <taxon>Nitrospiraceae</taxon>
        <taxon>Candidatus Magnetominusculus</taxon>
    </lineage>
</organism>
<accession>A0ABR5SEA4</accession>
<dbReference type="InterPro" id="IPR017911">
    <property type="entry name" value="MacB-like_ATP-bd"/>
</dbReference>
<comment type="caution">
    <text evidence="6">The sequence shown here is derived from an EMBL/GenBank/DDBJ whole genome shotgun (WGS) entry which is preliminary data.</text>
</comment>
<comment type="similarity">
    <text evidence="1">Belongs to the ABC transporter superfamily.</text>
</comment>